<name>A0A0B7I7W8_9FLAO</name>
<proteinExistence type="predicted"/>
<evidence type="ECO:0000313" key="1">
    <source>
        <dbReference type="EMBL" id="CEN47810.1"/>
    </source>
</evidence>
<dbReference type="EMBL" id="CDOI01000161">
    <property type="protein sequence ID" value="CEN47810.1"/>
    <property type="molecule type" value="Genomic_DNA"/>
</dbReference>
<organism evidence="1 2">
    <name type="scientific">Capnocytophaga canis</name>
    <dbReference type="NCBI Taxonomy" id="1848903"/>
    <lineage>
        <taxon>Bacteria</taxon>
        <taxon>Pseudomonadati</taxon>
        <taxon>Bacteroidota</taxon>
        <taxon>Flavobacteriia</taxon>
        <taxon>Flavobacteriales</taxon>
        <taxon>Flavobacteriaceae</taxon>
        <taxon>Capnocytophaga</taxon>
    </lineage>
</organism>
<protein>
    <recommendedName>
        <fullName evidence="3">DUF2750 domain-containing protein</fullName>
    </recommendedName>
</protein>
<dbReference type="AlphaFoldDB" id="A0A0B7I7W8"/>
<dbReference type="Proteomes" id="UP000045051">
    <property type="component" value="Unassembled WGS sequence"/>
</dbReference>
<dbReference type="InterPro" id="IPR021284">
    <property type="entry name" value="DUF2750"/>
</dbReference>
<dbReference type="Pfam" id="PF11042">
    <property type="entry name" value="DUF2750"/>
    <property type="match status" value="1"/>
</dbReference>
<sequence length="138" mass="16135">MYKNFIEQIVKNQVVFTLKNKKEVAVCPSAEFFVEETGEAIAVFPFWSEETMAKSCQEDEWSDYQIEKIKLSEFMEFWCLGMYEDSVAVGINFDANLSGAEETPDQLLKDIIKEIERTNTQIKFQNFVSLNQLRNFFL</sequence>
<evidence type="ECO:0008006" key="3">
    <source>
        <dbReference type="Google" id="ProtNLM"/>
    </source>
</evidence>
<reference evidence="1 2" key="1">
    <citation type="submission" date="2015-01" db="EMBL/GenBank/DDBJ databases">
        <authorList>
            <person name="Xiang T."/>
            <person name="Song Y."/>
            <person name="Huang L."/>
            <person name="Wang B."/>
            <person name="Wu P."/>
        </authorList>
    </citation>
    <scope>NUCLEOTIDE SEQUENCE [LARGE SCALE GENOMIC DNA]</scope>
    <source>
        <strain evidence="1 2">CcD38</strain>
    </source>
</reference>
<accession>A0A0B7I7W8</accession>
<evidence type="ECO:0000313" key="2">
    <source>
        <dbReference type="Proteomes" id="UP000045051"/>
    </source>
</evidence>
<dbReference type="RefSeq" id="WP_042344710.1">
    <property type="nucleotide sequence ID" value="NZ_CDOI01000161.1"/>
</dbReference>
<gene>
    <name evidence="1" type="ORF">CCAND38_490006</name>
</gene>
<keyword evidence="2" id="KW-1185">Reference proteome</keyword>